<keyword evidence="3" id="KW-1185">Reference proteome</keyword>
<sequence length="99" mass="11101">MESEALVSVSQRVLASMREIDNVITQLQACVEDSLAKGLIDDETYSQLSNTLFEMTDSFSSYKASIDEIEYKSPNFPKLNDEDFTPTSDELSSIYTAQN</sequence>
<proteinExistence type="predicted"/>
<dbReference type="AlphaFoldDB" id="A0A928ZZ35"/>
<feature type="region of interest" description="Disordered" evidence="1">
    <location>
        <begin position="77"/>
        <end position="99"/>
    </location>
</feature>
<feature type="compositionally biased region" description="Polar residues" evidence="1">
    <location>
        <begin position="85"/>
        <end position="99"/>
    </location>
</feature>
<gene>
    <name evidence="2" type="ORF">IQ260_25965</name>
</gene>
<protein>
    <submittedName>
        <fullName evidence="2">Uncharacterized protein</fullName>
    </submittedName>
</protein>
<name>A0A928ZZ35_LEPEC</name>
<evidence type="ECO:0000256" key="1">
    <source>
        <dbReference type="SAM" id="MobiDB-lite"/>
    </source>
</evidence>
<dbReference type="Proteomes" id="UP000615026">
    <property type="component" value="Unassembled WGS sequence"/>
</dbReference>
<reference evidence="2" key="1">
    <citation type="submission" date="2020-10" db="EMBL/GenBank/DDBJ databases">
        <authorList>
            <person name="Castelo-Branco R."/>
            <person name="Eusebio N."/>
            <person name="Adriana R."/>
            <person name="Vieira A."/>
            <person name="Brugerolle De Fraissinette N."/>
            <person name="Rezende De Castro R."/>
            <person name="Schneider M.P."/>
            <person name="Vasconcelos V."/>
            <person name="Leao P.N."/>
        </authorList>
    </citation>
    <scope>NUCLEOTIDE SEQUENCE</scope>
    <source>
        <strain evidence="2">LEGE 11479</strain>
    </source>
</reference>
<dbReference type="EMBL" id="JADEXP010000372">
    <property type="protein sequence ID" value="MBE9070092.1"/>
    <property type="molecule type" value="Genomic_DNA"/>
</dbReference>
<evidence type="ECO:0000313" key="3">
    <source>
        <dbReference type="Proteomes" id="UP000615026"/>
    </source>
</evidence>
<evidence type="ECO:0000313" key="2">
    <source>
        <dbReference type="EMBL" id="MBE9070092.1"/>
    </source>
</evidence>
<accession>A0A928ZZ35</accession>
<comment type="caution">
    <text evidence="2">The sequence shown here is derived from an EMBL/GenBank/DDBJ whole genome shotgun (WGS) entry which is preliminary data.</text>
</comment>
<feature type="non-terminal residue" evidence="2">
    <location>
        <position position="99"/>
    </location>
</feature>
<organism evidence="2 3">
    <name type="scientific">Leptolyngbya cf. ectocarpi LEGE 11479</name>
    <dbReference type="NCBI Taxonomy" id="1828722"/>
    <lineage>
        <taxon>Bacteria</taxon>
        <taxon>Bacillati</taxon>
        <taxon>Cyanobacteriota</taxon>
        <taxon>Cyanophyceae</taxon>
        <taxon>Leptolyngbyales</taxon>
        <taxon>Leptolyngbyaceae</taxon>
        <taxon>Leptolyngbya group</taxon>
        <taxon>Leptolyngbya</taxon>
    </lineage>
</organism>
<dbReference type="RefSeq" id="WP_193995977.1">
    <property type="nucleotide sequence ID" value="NZ_JADEXP010000372.1"/>
</dbReference>